<dbReference type="HOGENOM" id="CLU_120447_0_0_10"/>
<dbReference type="GO" id="GO:0020037">
    <property type="term" value="F:heme binding"/>
    <property type="evidence" value="ECO:0007669"/>
    <property type="project" value="InterPro"/>
</dbReference>
<gene>
    <name evidence="2" type="ordered locus">Paes_0464</name>
</gene>
<keyword evidence="3" id="KW-1185">Reference proteome</keyword>
<dbReference type="eggNOG" id="COG2010">
    <property type="taxonomic scope" value="Bacteria"/>
</dbReference>
<dbReference type="EMBL" id="CP001108">
    <property type="protein sequence ID" value="ACF45520.1"/>
    <property type="molecule type" value="Genomic_DNA"/>
</dbReference>
<dbReference type="RefSeq" id="WP_012505057.1">
    <property type="nucleotide sequence ID" value="NC_011059.1"/>
</dbReference>
<dbReference type="InterPro" id="IPR025992">
    <property type="entry name" value="Haem-bd"/>
</dbReference>
<organism evidence="2 3">
    <name type="scientific">Prosthecochloris aestuarii (strain DSM 271 / SK 413)</name>
    <dbReference type="NCBI Taxonomy" id="290512"/>
    <lineage>
        <taxon>Bacteria</taxon>
        <taxon>Pseudomonadati</taxon>
        <taxon>Chlorobiota</taxon>
        <taxon>Chlorobiia</taxon>
        <taxon>Chlorobiales</taxon>
        <taxon>Chlorobiaceae</taxon>
        <taxon>Prosthecochloris</taxon>
    </lineage>
</organism>
<name>B4S522_PROA2</name>
<dbReference type="SUPFAM" id="SSF46626">
    <property type="entry name" value="Cytochrome c"/>
    <property type="match status" value="1"/>
</dbReference>
<dbReference type="Proteomes" id="UP000002725">
    <property type="component" value="Chromosome"/>
</dbReference>
<protein>
    <submittedName>
        <fullName evidence="2">Cytochrome c, putative</fullName>
    </submittedName>
</protein>
<dbReference type="SMART" id="SM01235">
    <property type="entry name" value="Haem_bd"/>
    <property type="match status" value="1"/>
</dbReference>
<dbReference type="InterPro" id="IPR036909">
    <property type="entry name" value="Cyt_c-like_dom_sf"/>
</dbReference>
<feature type="domain" description="Haem-binding" evidence="1">
    <location>
        <begin position="11"/>
        <end position="139"/>
    </location>
</feature>
<evidence type="ECO:0000259" key="1">
    <source>
        <dbReference type="SMART" id="SM01235"/>
    </source>
</evidence>
<dbReference type="GO" id="GO:0009055">
    <property type="term" value="F:electron transfer activity"/>
    <property type="evidence" value="ECO:0007669"/>
    <property type="project" value="InterPro"/>
</dbReference>
<dbReference type="AlphaFoldDB" id="B4S522"/>
<evidence type="ECO:0000313" key="2">
    <source>
        <dbReference type="EMBL" id="ACF45520.1"/>
    </source>
</evidence>
<reference evidence="2" key="1">
    <citation type="submission" date="2008-06" db="EMBL/GenBank/DDBJ databases">
        <title>Complete sequence of chromosome of Prosthecochloris aestuarii DSM 271.</title>
        <authorList>
            <consortium name="US DOE Joint Genome Institute"/>
            <person name="Lucas S."/>
            <person name="Copeland A."/>
            <person name="Lapidus A."/>
            <person name="Glavina del Rio T."/>
            <person name="Dalin E."/>
            <person name="Tice H."/>
            <person name="Bruce D."/>
            <person name="Goodwin L."/>
            <person name="Pitluck S."/>
            <person name="Schmutz J."/>
            <person name="Larimer F."/>
            <person name="Land M."/>
            <person name="Hauser L."/>
            <person name="Kyrpides N."/>
            <person name="Anderson I."/>
            <person name="Liu Z."/>
            <person name="Li T."/>
            <person name="Zhao F."/>
            <person name="Overmann J."/>
            <person name="Bryant D.A."/>
            <person name="Richardson P."/>
        </authorList>
    </citation>
    <scope>NUCLEOTIDE SEQUENCE [LARGE SCALE GENOMIC DNA]</scope>
    <source>
        <strain evidence="2">DSM 271</strain>
    </source>
</reference>
<accession>B4S522</accession>
<dbReference type="STRING" id="290512.Paes_0464"/>
<dbReference type="Pfam" id="PF14376">
    <property type="entry name" value="Haem_bd"/>
    <property type="match status" value="1"/>
</dbReference>
<proteinExistence type="predicted"/>
<evidence type="ECO:0000313" key="3">
    <source>
        <dbReference type="Proteomes" id="UP000002725"/>
    </source>
</evidence>
<dbReference type="KEGG" id="paa:Paes_0464"/>
<sequence>MNIGKLLGGAIVLLILIQLVPYGRDHSNPPVTGEPVWNSERTQELFSRSCRDCHSNETVWPWYTHIAPASWLAQFDVEHGREKFNVSEWGRPGKNEGDEAAEEVRSGKMPPFFYFPLHPEAKLSETERQELVDGLIATFGEEHGHDNEEKE</sequence>